<evidence type="ECO:0000313" key="2">
    <source>
        <dbReference type="Proteomes" id="UP001605036"/>
    </source>
</evidence>
<gene>
    <name evidence="1" type="ORF">R1flu_001146</name>
</gene>
<proteinExistence type="predicted"/>
<comment type="caution">
    <text evidence="1">The sequence shown here is derived from an EMBL/GenBank/DDBJ whole genome shotgun (WGS) entry which is preliminary data.</text>
</comment>
<accession>A0ABD1Y2T3</accession>
<dbReference type="AlphaFoldDB" id="A0ABD1Y2T3"/>
<protein>
    <submittedName>
        <fullName evidence="1">Uncharacterized protein</fullName>
    </submittedName>
</protein>
<dbReference type="Proteomes" id="UP001605036">
    <property type="component" value="Unassembled WGS sequence"/>
</dbReference>
<dbReference type="EMBL" id="JBHFFA010000006">
    <property type="protein sequence ID" value="KAL2620941.1"/>
    <property type="molecule type" value="Genomic_DNA"/>
</dbReference>
<sequence length="84" mass="9691">MVGDSCNCRGDPIFEEGEYHPIAIIEPEVVEATGVVGHGEGKKKKRKKNSDQHRIGLVHLRAHFKAVIWHAWMMWFILNVEEKR</sequence>
<keyword evidence="2" id="KW-1185">Reference proteome</keyword>
<organism evidence="1 2">
    <name type="scientific">Riccia fluitans</name>
    <dbReference type="NCBI Taxonomy" id="41844"/>
    <lineage>
        <taxon>Eukaryota</taxon>
        <taxon>Viridiplantae</taxon>
        <taxon>Streptophyta</taxon>
        <taxon>Embryophyta</taxon>
        <taxon>Marchantiophyta</taxon>
        <taxon>Marchantiopsida</taxon>
        <taxon>Marchantiidae</taxon>
        <taxon>Marchantiales</taxon>
        <taxon>Ricciaceae</taxon>
        <taxon>Riccia</taxon>
    </lineage>
</organism>
<evidence type="ECO:0000313" key="1">
    <source>
        <dbReference type="EMBL" id="KAL2620941.1"/>
    </source>
</evidence>
<reference evidence="1 2" key="1">
    <citation type="submission" date="2024-09" db="EMBL/GenBank/DDBJ databases">
        <title>Chromosome-scale assembly of Riccia fluitans.</title>
        <authorList>
            <person name="Paukszto L."/>
            <person name="Sawicki J."/>
            <person name="Karawczyk K."/>
            <person name="Piernik-Szablinska J."/>
            <person name="Szczecinska M."/>
            <person name="Mazdziarz M."/>
        </authorList>
    </citation>
    <scope>NUCLEOTIDE SEQUENCE [LARGE SCALE GENOMIC DNA]</scope>
    <source>
        <strain evidence="1">Rf_01</strain>
        <tissue evidence="1">Aerial parts of the thallus</tissue>
    </source>
</reference>
<name>A0ABD1Y2T3_9MARC</name>